<dbReference type="AlphaFoldDB" id="A0A931FCE7"/>
<feature type="signal peptide" evidence="1">
    <location>
        <begin position="1"/>
        <end position="22"/>
    </location>
</feature>
<keyword evidence="1" id="KW-0732">Signal</keyword>
<evidence type="ECO:0000313" key="3">
    <source>
        <dbReference type="Proteomes" id="UP000657385"/>
    </source>
</evidence>
<dbReference type="Proteomes" id="UP000657385">
    <property type="component" value="Unassembled WGS sequence"/>
</dbReference>
<accession>A0A931FCE7</accession>
<comment type="caution">
    <text evidence="2">The sequence shown here is derived from an EMBL/GenBank/DDBJ whole genome shotgun (WGS) entry which is preliminary data.</text>
</comment>
<evidence type="ECO:0000313" key="2">
    <source>
        <dbReference type="EMBL" id="MBF9067100.1"/>
    </source>
</evidence>
<keyword evidence="3" id="KW-1185">Reference proteome</keyword>
<protein>
    <submittedName>
        <fullName evidence="2">Uncharacterized protein</fullName>
    </submittedName>
</protein>
<dbReference type="EMBL" id="JADPRT010000001">
    <property type="protein sequence ID" value="MBF9067100.1"/>
    <property type="molecule type" value="Genomic_DNA"/>
</dbReference>
<sequence>MRSRTLATAATAALLTAGIAVALPAAANAAAPVGPTLPIALTVSADAPGKALQPGGPTETVTIKAANTTAKAADINLEDVSVWSGPLAPKPGSLSLKVTSEGATPATGYSLSQGSFGFGLDATVFPKGHPDGAFTIPARTTFEWQVSVGVNKNWPANDGKVNLWVTFEEQGKTLHGHGNYGTQLSVGQGTTGGPVLLSLSGGTKVAPGRPAWEKVTVTNHSGAKIAEPLRVMPYAFAAGPVNQVNLGLFEWVGAHGNVKAHWQDVTHSGVVVAAGVANNASASTWLELRVVSYKATAASEAGALVVSSPDLLPTTEDQARESLTVLR</sequence>
<name>A0A931FCE7_9ACTN</name>
<dbReference type="RefSeq" id="WP_196192250.1">
    <property type="nucleotide sequence ID" value="NZ_JADPRT010000001.1"/>
</dbReference>
<reference evidence="2" key="1">
    <citation type="submission" date="2020-11" db="EMBL/GenBank/DDBJ databases">
        <title>Isolation and identification of active actinomycetes.</title>
        <authorList>
            <person name="Yu B."/>
        </authorList>
    </citation>
    <scope>NUCLEOTIDE SEQUENCE</scope>
    <source>
        <strain evidence="2">NEAU-YB345</strain>
    </source>
</reference>
<proteinExistence type="predicted"/>
<feature type="chain" id="PRO_5039314906" evidence="1">
    <location>
        <begin position="23"/>
        <end position="327"/>
    </location>
</feature>
<gene>
    <name evidence="2" type="ORF">I2501_03470</name>
</gene>
<evidence type="ECO:0000256" key="1">
    <source>
        <dbReference type="SAM" id="SignalP"/>
    </source>
</evidence>
<organism evidence="2 3">
    <name type="scientific">Streptacidiphilus fuscans</name>
    <dbReference type="NCBI Taxonomy" id="2789292"/>
    <lineage>
        <taxon>Bacteria</taxon>
        <taxon>Bacillati</taxon>
        <taxon>Actinomycetota</taxon>
        <taxon>Actinomycetes</taxon>
        <taxon>Kitasatosporales</taxon>
        <taxon>Streptomycetaceae</taxon>
        <taxon>Streptacidiphilus</taxon>
    </lineage>
</organism>